<dbReference type="InterPro" id="IPR003593">
    <property type="entry name" value="AAA+_ATPase"/>
</dbReference>
<keyword evidence="3" id="KW-0547">Nucleotide-binding</keyword>
<evidence type="ECO:0000259" key="8">
    <source>
        <dbReference type="PROSITE" id="PS50893"/>
    </source>
</evidence>
<dbReference type="InterPro" id="IPR027417">
    <property type="entry name" value="P-loop_NTPase"/>
</dbReference>
<dbReference type="SUPFAM" id="SSF52540">
    <property type="entry name" value="P-loop containing nucleoside triphosphate hydrolases"/>
    <property type="match status" value="1"/>
</dbReference>
<reference evidence="12" key="2">
    <citation type="submission" date="2017-05" db="EMBL/GenBank/DDBJ databases">
        <title>Improved OligoMM genomes.</title>
        <authorList>
            <person name="Garzetti D."/>
        </authorList>
    </citation>
    <scope>NUCLEOTIDE SEQUENCE [LARGE SCALE GENOMIC DNA]</scope>
    <source>
        <strain evidence="12">KB18</strain>
    </source>
</reference>
<evidence type="ECO:0000256" key="7">
    <source>
        <dbReference type="SAM" id="Phobius"/>
    </source>
</evidence>
<feature type="transmembrane region" description="Helical" evidence="7">
    <location>
        <begin position="65"/>
        <end position="85"/>
    </location>
</feature>
<dbReference type="AlphaFoldDB" id="A0A1Z2XSM3"/>
<organism evidence="11 13">
    <name type="scientific">Acutalibacter muris</name>
    <dbReference type="NCBI Taxonomy" id="1796620"/>
    <lineage>
        <taxon>Bacteria</taxon>
        <taxon>Bacillati</taxon>
        <taxon>Bacillota</taxon>
        <taxon>Clostridia</taxon>
        <taxon>Eubacteriales</taxon>
        <taxon>Acutalibacteraceae</taxon>
        <taxon>Acutalibacter</taxon>
    </lineage>
</organism>
<dbReference type="SMART" id="SM00382">
    <property type="entry name" value="AAA"/>
    <property type="match status" value="1"/>
</dbReference>
<feature type="domain" description="ABC transmembrane type-1" evidence="9">
    <location>
        <begin position="38"/>
        <end position="340"/>
    </location>
</feature>
<gene>
    <name evidence="10" type="ORF">ADH66_12310</name>
    <name evidence="11" type="ORF">I5Q82_02620</name>
</gene>
<evidence type="ECO:0000256" key="5">
    <source>
        <dbReference type="ARBA" id="ARBA00022989"/>
    </source>
</evidence>
<evidence type="ECO:0000259" key="9">
    <source>
        <dbReference type="PROSITE" id="PS50929"/>
    </source>
</evidence>
<dbReference type="InterPro" id="IPR003439">
    <property type="entry name" value="ABC_transporter-like_ATP-bd"/>
</dbReference>
<evidence type="ECO:0000313" key="11">
    <source>
        <dbReference type="EMBL" id="QQR30635.1"/>
    </source>
</evidence>
<feature type="transmembrane region" description="Helical" evidence="7">
    <location>
        <begin position="156"/>
        <end position="175"/>
    </location>
</feature>
<evidence type="ECO:0000256" key="2">
    <source>
        <dbReference type="ARBA" id="ARBA00022692"/>
    </source>
</evidence>
<dbReference type="GO" id="GO:0005524">
    <property type="term" value="F:ATP binding"/>
    <property type="evidence" value="ECO:0007669"/>
    <property type="project" value="UniProtKB-KW"/>
</dbReference>
<name>A0A1Z2XSM3_9FIRM</name>
<protein>
    <submittedName>
        <fullName evidence="11">ABC transporter ATP-binding protein</fullName>
    </submittedName>
</protein>
<evidence type="ECO:0000256" key="6">
    <source>
        <dbReference type="ARBA" id="ARBA00023136"/>
    </source>
</evidence>
<reference evidence="11 13" key="3">
    <citation type="submission" date="2020-11" db="EMBL/GenBank/DDBJ databases">
        <title>Closed and high quality bacterial genomes of the OMM12 community.</title>
        <authorList>
            <person name="Marbouty M."/>
            <person name="Lamy-Besnier Q."/>
            <person name="Debarbieux L."/>
            <person name="Koszul R."/>
        </authorList>
    </citation>
    <scope>NUCLEOTIDE SEQUENCE [LARGE SCALE GENOMIC DNA]</scope>
    <source>
        <strain evidence="11 13">KB18</strain>
    </source>
</reference>
<feature type="transmembrane region" description="Helical" evidence="7">
    <location>
        <begin position="31"/>
        <end position="53"/>
    </location>
</feature>
<keyword evidence="5 7" id="KW-1133">Transmembrane helix</keyword>
<dbReference type="CDD" id="cd03228">
    <property type="entry name" value="ABCC_MRP_Like"/>
    <property type="match status" value="1"/>
</dbReference>
<dbReference type="PROSITE" id="PS50929">
    <property type="entry name" value="ABC_TM1F"/>
    <property type="match status" value="1"/>
</dbReference>
<dbReference type="Gene3D" id="1.20.1560.10">
    <property type="entry name" value="ABC transporter type 1, transmembrane domain"/>
    <property type="match status" value="1"/>
</dbReference>
<accession>A0A1Z2XSM3</accession>
<sequence length="631" mass="70991">MKQRWSRFKEEMALILRGYRYLAGAGSRQMLICYAGEAALSALIPIINLYFSGQLIDELAGSRDVNRLALLAGLAAGINLVLLLIRHFCTRRKEGLYTTMWNDMYMLYSRKLLKMDYQDVEDVRVQEKLDKIKQLQNWGGRGLVTLYWAVSDMVEGLVGVLSSMALALGVFLVPVPELPGLAGVFASGWGTVIVIALLLLSFVVFKLASDKSTQVWDSLADDMTLVNRLFMYYHWTLPNDHKQGKDMRLYNEARVMKQEMDEYNSTWGVMEKKRSPTLGWIGAVEAAFPYLLSASVYLTVTAKAWCGAIGLGGVVQYVGAVSRFAGSLQKLVNRFTGLLSNNEFLRGSFEFLDRENTKYQGTLPTEKRLDNEFLIEFHDVSFKYPGTDSWALRHLNLELRIGERLAVVGRNGSGKTTMIKLLCRLYDPTEGEITLNGIDIKKYNYDEYMALFSVVFQDYHLFSFQLGQSVAASVQYDKDRVLHDLKEAGLGERLGTLPQGLDTYITKDFDDAGVEFSGGETQKAAIARALYKDAPFLVLDEPTAALDPLAESEVYRRFGEIAGNKTAVCISHRLSSCRFCDRIAVFQKGRLVQLGSHDGLLSEEQGAYRRLWDAQARYYAQEKIDMGGILD</sequence>
<dbReference type="InterPro" id="IPR036640">
    <property type="entry name" value="ABC1_TM_sf"/>
</dbReference>
<keyword evidence="6 7" id="KW-0472">Membrane</keyword>
<dbReference type="EMBL" id="CP021422">
    <property type="protein sequence ID" value="ASB41371.1"/>
    <property type="molecule type" value="Genomic_DNA"/>
</dbReference>
<dbReference type="InterPro" id="IPR039421">
    <property type="entry name" value="Type_1_exporter"/>
</dbReference>
<dbReference type="RefSeq" id="WP_066540246.1">
    <property type="nucleotide sequence ID" value="NZ_CP021422.1"/>
</dbReference>
<evidence type="ECO:0000256" key="4">
    <source>
        <dbReference type="ARBA" id="ARBA00022840"/>
    </source>
</evidence>
<evidence type="ECO:0000313" key="10">
    <source>
        <dbReference type="EMBL" id="ASB41371.1"/>
    </source>
</evidence>
<dbReference type="GO" id="GO:0005886">
    <property type="term" value="C:plasma membrane"/>
    <property type="evidence" value="ECO:0007669"/>
    <property type="project" value="UniProtKB-SubCell"/>
</dbReference>
<dbReference type="PANTHER" id="PTHR43394:SF1">
    <property type="entry name" value="ATP-BINDING CASSETTE SUB-FAMILY B MEMBER 10, MITOCHONDRIAL"/>
    <property type="match status" value="1"/>
</dbReference>
<dbReference type="InterPro" id="IPR011527">
    <property type="entry name" value="ABC1_TM_dom"/>
</dbReference>
<keyword evidence="2 7" id="KW-0812">Transmembrane</keyword>
<dbReference type="Pfam" id="PF00005">
    <property type="entry name" value="ABC_tran"/>
    <property type="match status" value="1"/>
</dbReference>
<keyword evidence="12" id="KW-1185">Reference proteome</keyword>
<evidence type="ECO:0000313" key="13">
    <source>
        <dbReference type="Proteomes" id="UP000596035"/>
    </source>
</evidence>
<dbReference type="GO" id="GO:0015421">
    <property type="term" value="F:ABC-type oligopeptide transporter activity"/>
    <property type="evidence" value="ECO:0007669"/>
    <property type="project" value="TreeGrafter"/>
</dbReference>
<dbReference type="GO" id="GO:0016887">
    <property type="term" value="F:ATP hydrolysis activity"/>
    <property type="evidence" value="ECO:0007669"/>
    <property type="project" value="InterPro"/>
</dbReference>
<dbReference type="PANTHER" id="PTHR43394">
    <property type="entry name" value="ATP-DEPENDENT PERMEASE MDL1, MITOCHONDRIAL"/>
    <property type="match status" value="1"/>
</dbReference>
<dbReference type="Proteomes" id="UP000196710">
    <property type="component" value="Chromosome"/>
</dbReference>
<dbReference type="KEGG" id="amur:ADH66_12310"/>
<dbReference type="SUPFAM" id="SSF90123">
    <property type="entry name" value="ABC transporter transmembrane region"/>
    <property type="match status" value="1"/>
</dbReference>
<dbReference type="Gene3D" id="3.40.50.300">
    <property type="entry name" value="P-loop containing nucleotide triphosphate hydrolases"/>
    <property type="match status" value="1"/>
</dbReference>
<dbReference type="Proteomes" id="UP000596035">
    <property type="component" value="Chromosome"/>
</dbReference>
<proteinExistence type="predicted"/>
<reference evidence="10" key="1">
    <citation type="journal article" date="2017" name="Genome Announc.">
        <title>High-Quality Whole-Genome Sequences of the Oligo-Mouse-Microbiota Bacterial Community.</title>
        <authorList>
            <person name="Garzetti D."/>
            <person name="Brugiroux S."/>
            <person name="Bunk B."/>
            <person name="Pukall R."/>
            <person name="McCoy K.D."/>
            <person name="Macpherson A.J."/>
            <person name="Stecher B."/>
        </authorList>
    </citation>
    <scope>NUCLEOTIDE SEQUENCE</scope>
    <source>
        <strain evidence="10">KB18</strain>
    </source>
</reference>
<keyword evidence="4 11" id="KW-0067">ATP-binding</keyword>
<evidence type="ECO:0000256" key="3">
    <source>
        <dbReference type="ARBA" id="ARBA00022741"/>
    </source>
</evidence>
<comment type="subcellular location">
    <subcellularLocation>
        <location evidence="1">Cell membrane</location>
        <topology evidence="1">Multi-pass membrane protein</topology>
    </subcellularLocation>
</comment>
<dbReference type="EMBL" id="CP065321">
    <property type="protein sequence ID" value="QQR30635.1"/>
    <property type="molecule type" value="Genomic_DNA"/>
</dbReference>
<evidence type="ECO:0000313" key="12">
    <source>
        <dbReference type="Proteomes" id="UP000196710"/>
    </source>
</evidence>
<dbReference type="PROSITE" id="PS50893">
    <property type="entry name" value="ABC_TRANSPORTER_2"/>
    <property type="match status" value="1"/>
</dbReference>
<feature type="transmembrane region" description="Helical" evidence="7">
    <location>
        <begin position="181"/>
        <end position="205"/>
    </location>
</feature>
<feature type="domain" description="ABC transporter" evidence="8">
    <location>
        <begin position="375"/>
        <end position="613"/>
    </location>
</feature>
<evidence type="ECO:0000256" key="1">
    <source>
        <dbReference type="ARBA" id="ARBA00004651"/>
    </source>
</evidence>